<name>A0A6M4GYY9_9PROT</name>
<gene>
    <name evidence="2" type="ORF">DSM104443_03542</name>
</gene>
<dbReference type="GO" id="GO:0016491">
    <property type="term" value="F:oxidoreductase activity"/>
    <property type="evidence" value="ECO:0007669"/>
    <property type="project" value="UniProtKB-KW"/>
</dbReference>
<dbReference type="Proteomes" id="UP000501534">
    <property type="component" value="Chromosome"/>
</dbReference>
<dbReference type="InterPro" id="IPR003462">
    <property type="entry name" value="ODC_Mu_crystall"/>
</dbReference>
<dbReference type="InterPro" id="IPR023401">
    <property type="entry name" value="ODC_N"/>
</dbReference>
<sequence length="319" mass="33906">MALLLRESDVEKLLTMPMALELVERVHREYSTGNATDVPRERTRQPKSALHILQGAVPSANVLGYKAYTSSKEGVRFLVYAFDAERGSLSGIVEANLLGMTRTGAAGGVAAKYLARPDAKVVGVFGSGWQAQGQIDALAAVRKLERVKVFSRNAEKLKSFCARMTERLSLPVVAAATAEEAVRESDIVVTITTAATPVFSGDWLAPGTHVNAAGSNSLLRQEIDETTVRKASVVVVDSRPTALKEAGDLLPALEKGRLQPGGLTELGEVIAGTRPGRKTAEAITLFESQGMAIQDLILAAELIKAARTRGIGTEVDIGS</sequence>
<dbReference type="GO" id="GO:0019752">
    <property type="term" value="P:carboxylic acid metabolic process"/>
    <property type="evidence" value="ECO:0007669"/>
    <property type="project" value="UniProtKB-ARBA"/>
</dbReference>
<dbReference type="AlphaFoldDB" id="A0A6M4GYY9"/>
<dbReference type="EMBL" id="CP053069">
    <property type="protein sequence ID" value="QJR12456.1"/>
    <property type="molecule type" value="Genomic_DNA"/>
</dbReference>
<evidence type="ECO:0000313" key="2">
    <source>
        <dbReference type="EMBL" id="QJR12456.1"/>
    </source>
</evidence>
<dbReference type="PANTHER" id="PTHR13812:SF19">
    <property type="entry name" value="KETIMINE REDUCTASE MU-CRYSTALLIN"/>
    <property type="match status" value="1"/>
</dbReference>
<dbReference type="Pfam" id="PF02423">
    <property type="entry name" value="OCD_Mu_crystall"/>
    <property type="match status" value="1"/>
</dbReference>
<comment type="similarity">
    <text evidence="1">Belongs to the ornithine cyclodeaminase/mu-crystallin family.</text>
</comment>
<dbReference type="RefSeq" id="WP_171094678.1">
    <property type="nucleotide sequence ID" value="NZ_CP053069.1"/>
</dbReference>
<dbReference type="PANTHER" id="PTHR13812">
    <property type="entry name" value="KETIMINE REDUCTASE MU-CRYSTALLIN"/>
    <property type="match status" value="1"/>
</dbReference>
<dbReference type="Gene3D" id="3.30.1780.10">
    <property type="entry name" value="ornithine cyclodeaminase, domain 1"/>
    <property type="match status" value="1"/>
</dbReference>
<evidence type="ECO:0000256" key="1">
    <source>
        <dbReference type="ARBA" id="ARBA00008903"/>
    </source>
</evidence>
<dbReference type="SUPFAM" id="SSF51735">
    <property type="entry name" value="NAD(P)-binding Rossmann-fold domains"/>
    <property type="match status" value="1"/>
</dbReference>
<keyword evidence="3" id="KW-1185">Reference proteome</keyword>
<proteinExistence type="inferred from homology"/>
<organism evidence="2 3">
    <name type="scientific">Usitatibacter rugosus</name>
    <dbReference type="NCBI Taxonomy" id="2732067"/>
    <lineage>
        <taxon>Bacteria</taxon>
        <taxon>Pseudomonadati</taxon>
        <taxon>Pseudomonadota</taxon>
        <taxon>Betaproteobacteria</taxon>
        <taxon>Nitrosomonadales</taxon>
        <taxon>Usitatibacteraceae</taxon>
        <taxon>Usitatibacter</taxon>
    </lineage>
</organism>
<dbReference type="EC" id="1.5.1.49" evidence="2"/>
<protein>
    <submittedName>
        <fullName evidence="2">Delta(1)-pyrroline-2-carboxylate reductase</fullName>
        <ecNumber evidence="2">1.5.1.49</ecNumber>
    </submittedName>
</protein>
<evidence type="ECO:0000313" key="3">
    <source>
        <dbReference type="Proteomes" id="UP000501534"/>
    </source>
</evidence>
<keyword evidence="2" id="KW-0560">Oxidoreductase</keyword>
<dbReference type="FunFam" id="3.40.50.720:FF:000311">
    <property type="entry name" value="Ornithine cyclodeaminase"/>
    <property type="match status" value="1"/>
</dbReference>
<accession>A0A6M4GYY9</accession>
<reference evidence="2 3" key="1">
    <citation type="submission" date="2020-04" db="EMBL/GenBank/DDBJ databases">
        <title>Usitatibacter rugosus gen. nov., sp. nov. and Usitatibacter palustris sp. nov., novel members of Usitatibacteraceae fam. nov. within the order Nitrosomonadales isolated from soil.</title>
        <authorList>
            <person name="Huber K.J."/>
            <person name="Neumann-Schaal M."/>
            <person name="Geppert A."/>
            <person name="Luckner M."/>
            <person name="Wanner G."/>
            <person name="Overmann J."/>
        </authorList>
    </citation>
    <scope>NUCLEOTIDE SEQUENCE [LARGE SCALE GENOMIC DNA]</scope>
    <source>
        <strain evidence="2 3">0125_3</strain>
    </source>
</reference>
<dbReference type="InterPro" id="IPR036291">
    <property type="entry name" value="NAD(P)-bd_dom_sf"/>
</dbReference>
<dbReference type="Gene3D" id="3.40.50.720">
    <property type="entry name" value="NAD(P)-binding Rossmann-like Domain"/>
    <property type="match status" value="1"/>
</dbReference>
<dbReference type="GO" id="GO:0005737">
    <property type="term" value="C:cytoplasm"/>
    <property type="evidence" value="ECO:0007669"/>
    <property type="project" value="TreeGrafter"/>
</dbReference>
<dbReference type="PIRSF" id="PIRSF001439">
    <property type="entry name" value="CryM"/>
    <property type="match status" value="1"/>
</dbReference>
<dbReference type="KEGG" id="uru:DSM104443_03542"/>